<dbReference type="InterPro" id="IPR006683">
    <property type="entry name" value="Thioestr_dom"/>
</dbReference>
<evidence type="ECO:0000259" key="19">
    <source>
        <dbReference type="Pfam" id="PF03061"/>
    </source>
</evidence>
<evidence type="ECO:0000256" key="2">
    <source>
        <dbReference type="ARBA" id="ARBA00004173"/>
    </source>
</evidence>
<dbReference type="SUPFAM" id="SSF54637">
    <property type="entry name" value="Thioesterase/thiol ester dehydrase-isomerase"/>
    <property type="match status" value="1"/>
</dbReference>
<evidence type="ECO:0000313" key="21">
    <source>
        <dbReference type="Proteomes" id="UP001202328"/>
    </source>
</evidence>
<dbReference type="AlphaFoldDB" id="A0AAD4T360"/>
<dbReference type="InterPro" id="IPR039298">
    <property type="entry name" value="ACOT13"/>
</dbReference>
<dbReference type="EMBL" id="JAJJMB010006318">
    <property type="protein sequence ID" value="KAI3934986.1"/>
    <property type="molecule type" value="Genomic_DNA"/>
</dbReference>
<dbReference type="Gene3D" id="3.10.129.10">
    <property type="entry name" value="Hotdog Thioesterase"/>
    <property type="match status" value="1"/>
</dbReference>
<comment type="catalytic activity">
    <reaction evidence="13">
        <text>a fatty acyl-CoA + H2O = a fatty acid + CoA + H(+)</text>
        <dbReference type="Rhea" id="RHEA:16781"/>
        <dbReference type="ChEBI" id="CHEBI:15377"/>
        <dbReference type="ChEBI" id="CHEBI:15378"/>
        <dbReference type="ChEBI" id="CHEBI:28868"/>
        <dbReference type="ChEBI" id="CHEBI:57287"/>
        <dbReference type="ChEBI" id="CHEBI:77636"/>
    </reaction>
    <physiologicalReaction direction="left-to-right" evidence="13">
        <dbReference type="Rhea" id="RHEA:16782"/>
    </physiologicalReaction>
</comment>
<comment type="similarity">
    <text evidence="5">Belongs to the thioesterase PaaI family.</text>
</comment>
<keyword evidence="6" id="KW-0963">Cytoplasm</keyword>
<dbReference type="InterPro" id="IPR029069">
    <property type="entry name" value="HotDog_dom_sf"/>
</dbReference>
<protein>
    <recommendedName>
        <fullName evidence="16">Acyl-coenzyme A thioesterase 13</fullName>
    </recommendedName>
    <alternativeName>
        <fullName evidence="17">Hotdog-fold thioesterase superfamily member 2</fullName>
    </alternativeName>
    <alternativeName>
        <fullName evidence="18">Thioesterase superfamily member 2</fullName>
    </alternativeName>
</protein>
<evidence type="ECO:0000256" key="9">
    <source>
        <dbReference type="ARBA" id="ARBA00023098"/>
    </source>
</evidence>
<evidence type="ECO:0000256" key="15">
    <source>
        <dbReference type="ARBA" id="ARBA00064709"/>
    </source>
</evidence>
<keyword evidence="21" id="KW-1185">Reference proteome</keyword>
<evidence type="ECO:0000256" key="16">
    <source>
        <dbReference type="ARBA" id="ARBA00067273"/>
    </source>
</evidence>
<dbReference type="FunFam" id="3.10.129.10:FF:000021">
    <property type="entry name" value="Acyl-coenzyme A thioesterase 13"/>
    <property type="match status" value="1"/>
</dbReference>
<comment type="caution">
    <text evidence="20">The sequence shown here is derived from an EMBL/GenBank/DDBJ whole genome shotgun (WGS) entry which is preliminary data.</text>
</comment>
<feature type="domain" description="Thioesterase" evidence="19">
    <location>
        <begin position="61"/>
        <end position="134"/>
    </location>
</feature>
<gene>
    <name evidence="20" type="ORF">MKW98_009905</name>
</gene>
<dbReference type="GO" id="GO:0006629">
    <property type="term" value="P:lipid metabolic process"/>
    <property type="evidence" value="ECO:0007669"/>
    <property type="project" value="UniProtKB-KW"/>
</dbReference>
<evidence type="ECO:0000256" key="17">
    <source>
        <dbReference type="ARBA" id="ARBA00081533"/>
    </source>
</evidence>
<evidence type="ECO:0000256" key="4">
    <source>
        <dbReference type="ARBA" id="ARBA00004514"/>
    </source>
</evidence>
<dbReference type="GO" id="GO:0047617">
    <property type="term" value="F:fatty acyl-CoA hydrolase activity"/>
    <property type="evidence" value="ECO:0007669"/>
    <property type="project" value="InterPro"/>
</dbReference>
<evidence type="ECO:0000256" key="3">
    <source>
        <dbReference type="ARBA" id="ARBA00004186"/>
    </source>
</evidence>
<name>A0AAD4T360_9MAGN</name>
<keyword evidence="11" id="KW-0206">Cytoskeleton</keyword>
<dbReference type="Proteomes" id="UP001202328">
    <property type="component" value="Unassembled WGS sequence"/>
</dbReference>
<comment type="function">
    <text evidence="14">Catalyzes the hydrolysis of acyl-CoAs into free fatty acids and coenzyme A (CoASH), regulating their respective intracellular levels. Has acyl-CoA thioesterase activity towards medium (C12) and long-chain (C18) fatty acyl-CoA substrates. Can also hydrolyze 3-hydroxyphenylacetyl-CoA and 3,4-dihydroxyphenylacetyl-CoA (in vitro). May play a role in controlling adaptive thermogenesis.</text>
</comment>
<keyword evidence="7" id="KW-0378">Hydrolase</keyword>
<evidence type="ECO:0000256" key="8">
    <source>
        <dbReference type="ARBA" id="ARBA00022990"/>
    </source>
</evidence>
<keyword evidence="9" id="KW-0443">Lipid metabolism</keyword>
<dbReference type="GO" id="GO:0005634">
    <property type="term" value="C:nucleus"/>
    <property type="evidence" value="ECO:0007669"/>
    <property type="project" value="UniProtKB-SubCell"/>
</dbReference>
<reference evidence="20" key="1">
    <citation type="submission" date="2022-04" db="EMBL/GenBank/DDBJ databases">
        <title>A functionally conserved STORR gene fusion in Papaver species that diverged 16.8 million years ago.</title>
        <authorList>
            <person name="Catania T."/>
        </authorList>
    </citation>
    <scope>NUCLEOTIDE SEQUENCE</scope>
    <source>
        <strain evidence="20">S-188037</strain>
    </source>
</reference>
<keyword evidence="12" id="KW-0539">Nucleus</keyword>
<comment type="subcellular location">
    <subcellularLocation>
        <location evidence="3">Cytoplasm</location>
        <location evidence="3">Cytoskeleton</location>
        <location evidence="3">Spindle</location>
    </subcellularLocation>
    <subcellularLocation>
        <location evidence="4">Cytoplasm</location>
        <location evidence="4">Cytosol</location>
    </subcellularLocation>
    <subcellularLocation>
        <location evidence="2">Mitochondrion</location>
    </subcellularLocation>
    <subcellularLocation>
        <location evidence="1">Nucleus</location>
    </subcellularLocation>
</comment>
<proteinExistence type="inferred from homology"/>
<evidence type="ECO:0000256" key="6">
    <source>
        <dbReference type="ARBA" id="ARBA00022490"/>
    </source>
</evidence>
<evidence type="ECO:0000256" key="7">
    <source>
        <dbReference type="ARBA" id="ARBA00022801"/>
    </source>
</evidence>
<comment type="subunit">
    <text evidence="15">Homotetramer. Interacts with PCTP.</text>
</comment>
<dbReference type="GO" id="GO:0005739">
    <property type="term" value="C:mitochondrion"/>
    <property type="evidence" value="ECO:0007669"/>
    <property type="project" value="UniProtKB-SubCell"/>
</dbReference>
<keyword evidence="8" id="KW-0007">Acetylation</keyword>
<dbReference type="CDD" id="cd03443">
    <property type="entry name" value="PaaI_thioesterase"/>
    <property type="match status" value="1"/>
</dbReference>
<evidence type="ECO:0000313" key="20">
    <source>
        <dbReference type="EMBL" id="KAI3934986.1"/>
    </source>
</evidence>
<dbReference type="PANTHER" id="PTHR21660">
    <property type="entry name" value="THIOESTERASE SUPERFAMILY MEMBER-RELATED"/>
    <property type="match status" value="1"/>
</dbReference>
<evidence type="ECO:0000256" key="12">
    <source>
        <dbReference type="ARBA" id="ARBA00023242"/>
    </source>
</evidence>
<evidence type="ECO:0000256" key="1">
    <source>
        <dbReference type="ARBA" id="ARBA00004123"/>
    </source>
</evidence>
<accession>A0AAD4T360</accession>
<evidence type="ECO:0000256" key="11">
    <source>
        <dbReference type="ARBA" id="ARBA00023212"/>
    </source>
</evidence>
<dbReference type="Pfam" id="PF03061">
    <property type="entry name" value="4HBT"/>
    <property type="match status" value="1"/>
</dbReference>
<keyword evidence="10" id="KW-0496">Mitochondrion</keyword>
<sequence>MEKDQNGSIKMAKDWIQSLAQGRKGREIETQALHHLYSIHVRRGLIRCNFLVPKSLSDRDGNWHVGAIATLIDIIGASAIVTVVGNINVSVDFSISYFSPAKINEEVEIEAKVLGQRGNLSSNMVVIKNKENGELIAVGKQWMSAFDLEHLISTSKKPTRFAY</sequence>
<evidence type="ECO:0000256" key="5">
    <source>
        <dbReference type="ARBA" id="ARBA00008324"/>
    </source>
</evidence>
<evidence type="ECO:0000256" key="14">
    <source>
        <dbReference type="ARBA" id="ARBA00058205"/>
    </source>
</evidence>
<evidence type="ECO:0000256" key="18">
    <source>
        <dbReference type="ARBA" id="ARBA00083956"/>
    </source>
</evidence>
<dbReference type="GO" id="GO:0005829">
    <property type="term" value="C:cytosol"/>
    <property type="evidence" value="ECO:0007669"/>
    <property type="project" value="UniProtKB-SubCell"/>
</dbReference>
<dbReference type="GO" id="GO:0005819">
    <property type="term" value="C:spindle"/>
    <property type="evidence" value="ECO:0007669"/>
    <property type="project" value="UniProtKB-SubCell"/>
</dbReference>
<evidence type="ECO:0000256" key="10">
    <source>
        <dbReference type="ARBA" id="ARBA00023128"/>
    </source>
</evidence>
<organism evidence="20 21">
    <name type="scientific">Papaver atlanticum</name>
    <dbReference type="NCBI Taxonomy" id="357466"/>
    <lineage>
        <taxon>Eukaryota</taxon>
        <taxon>Viridiplantae</taxon>
        <taxon>Streptophyta</taxon>
        <taxon>Embryophyta</taxon>
        <taxon>Tracheophyta</taxon>
        <taxon>Spermatophyta</taxon>
        <taxon>Magnoliopsida</taxon>
        <taxon>Ranunculales</taxon>
        <taxon>Papaveraceae</taxon>
        <taxon>Papaveroideae</taxon>
        <taxon>Papaver</taxon>
    </lineage>
</organism>
<dbReference type="PANTHER" id="PTHR21660:SF1">
    <property type="entry name" value="ACYL-COENZYME A THIOESTERASE 13"/>
    <property type="match status" value="1"/>
</dbReference>
<evidence type="ECO:0000256" key="13">
    <source>
        <dbReference type="ARBA" id="ARBA00052976"/>
    </source>
</evidence>